<organism evidence="2 3">
    <name type="scientific">Liparis tanakae</name>
    <name type="common">Tanaka's snailfish</name>
    <dbReference type="NCBI Taxonomy" id="230148"/>
    <lineage>
        <taxon>Eukaryota</taxon>
        <taxon>Metazoa</taxon>
        <taxon>Chordata</taxon>
        <taxon>Craniata</taxon>
        <taxon>Vertebrata</taxon>
        <taxon>Euteleostomi</taxon>
        <taxon>Actinopterygii</taxon>
        <taxon>Neopterygii</taxon>
        <taxon>Teleostei</taxon>
        <taxon>Neoteleostei</taxon>
        <taxon>Acanthomorphata</taxon>
        <taxon>Eupercaria</taxon>
        <taxon>Perciformes</taxon>
        <taxon>Cottioidei</taxon>
        <taxon>Cottales</taxon>
        <taxon>Liparidae</taxon>
        <taxon>Liparis</taxon>
    </lineage>
</organism>
<protein>
    <submittedName>
        <fullName evidence="2">Uncharacterized protein</fullName>
    </submittedName>
</protein>
<feature type="compositionally biased region" description="Basic and acidic residues" evidence="1">
    <location>
        <begin position="49"/>
        <end position="58"/>
    </location>
</feature>
<evidence type="ECO:0000313" key="2">
    <source>
        <dbReference type="EMBL" id="TNN22827.1"/>
    </source>
</evidence>
<name>A0A4Z2E256_9TELE</name>
<dbReference type="Proteomes" id="UP000314294">
    <property type="component" value="Unassembled WGS sequence"/>
</dbReference>
<dbReference type="EMBL" id="SRLO01020844">
    <property type="protein sequence ID" value="TNN22827.1"/>
    <property type="molecule type" value="Genomic_DNA"/>
</dbReference>
<evidence type="ECO:0000313" key="3">
    <source>
        <dbReference type="Proteomes" id="UP000314294"/>
    </source>
</evidence>
<comment type="caution">
    <text evidence="2">The sequence shown here is derived from an EMBL/GenBank/DDBJ whole genome shotgun (WGS) entry which is preliminary data.</text>
</comment>
<evidence type="ECO:0000256" key="1">
    <source>
        <dbReference type="SAM" id="MobiDB-lite"/>
    </source>
</evidence>
<proteinExistence type="predicted"/>
<reference evidence="2 3" key="1">
    <citation type="submission" date="2019-03" db="EMBL/GenBank/DDBJ databases">
        <title>First draft genome of Liparis tanakae, snailfish: a comprehensive survey of snailfish specific genes.</title>
        <authorList>
            <person name="Kim W."/>
            <person name="Song I."/>
            <person name="Jeong J.-H."/>
            <person name="Kim D."/>
            <person name="Kim S."/>
            <person name="Ryu S."/>
            <person name="Song J.Y."/>
            <person name="Lee S.K."/>
        </authorList>
    </citation>
    <scope>NUCLEOTIDE SEQUENCE [LARGE SCALE GENOMIC DNA]</scope>
    <source>
        <tissue evidence="2">Muscle</tissue>
    </source>
</reference>
<sequence>MPVWRVGPALRVREVCYCVWTNLLLQGIHPERQTRKYNECHPLTSPGEDGMRTSSRPEDEVLILLR</sequence>
<dbReference type="AlphaFoldDB" id="A0A4Z2E256"/>
<feature type="region of interest" description="Disordered" evidence="1">
    <location>
        <begin position="38"/>
        <end position="58"/>
    </location>
</feature>
<keyword evidence="3" id="KW-1185">Reference proteome</keyword>
<gene>
    <name evidence="2" type="ORF">EYF80_067056</name>
</gene>
<accession>A0A4Z2E256</accession>